<dbReference type="PANTHER" id="PTHR43072">
    <property type="entry name" value="N-ACETYLTRANSFERASE"/>
    <property type="match status" value="1"/>
</dbReference>
<evidence type="ECO:0000313" key="5">
    <source>
        <dbReference type="Proteomes" id="UP001225072"/>
    </source>
</evidence>
<comment type="caution">
    <text evidence="4">The sequence shown here is derived from an EMBL/GenBank/DDBJ whole genome shotgun (WGS) entry which is preliminary data.</text>
</comment>
<keyword evidence="2" id="KW-0012">Acyltransferase</keyword>
<organism evidence="4 5">
    <name type="scientific">Chryseobacterium camelliae</name>
    <dbReference type="NCBI Taxonomy" id="1265445"/>
    <lineage>
        <taxon>Bacteria</taxon>
        <taxon>Pseudomonadati</taxon>
        <taxon>Bacteroidota</taxon>
        <taxon>Flavobacteriia</taxon>
        <taxon>Flavobacteriales</taxon>
        <taxon>Weeksellaceae</taxon>
        <taxon>Chryseobacterium group</taxon>
        <taxon>Chryseobacterium</taxon>
    </lineage>
</organism>
<dbReference type="Gene3D" id="3.40.630.30">
    <property type="match status" value="1"/>
</dbReference>
<dbReference type="InterPro" id="IPR000182">
    <property type="entry name" value="GNAT_dom"/>
</dbReference>
<name>A0ABU0TG42_9FLAO</name>
<evidence type="ECO:0000256" key="1">
    <source>
        <dbReference type="ARBA" id="ARBA00022679"/>
    </source>
</evidence>
<gene>
    <name evidence="4" type="ORF">QE404_001176</name>
</gene>
<feature type="domain" description="N-acetyltransferase" evidence="3">
    <location>
        <begin position="26"/>
        <end position="189"/>
    </location>
</feature>
<keyword evidence="5" id="KW-1185">Reference proteome</keyword>
<dbReference type="PANTHER" id="PTHR43072:SF23">
    <property type="entry name" value="UPF0039 PROTEIN C11D3.02C"/>
    <property type="match status" value="1"/>
</dbReference>
<protein>
    <submittedName>
        <fullName evidence="4">L-amino acid N-acyltransferase YncA</fullName>
    </submittedName>
</protein>
<evidence type="ECO:0000259" key="3">
    <source>
        <dbReference type="PROSITE" id="PS51186"/>
    </source>
</evidence>
<dbReference type="CDD" id="cd04301">
    <property type="entry name" value="NAT_SF"/>
    <property type="match status" value="1"/>
</dbReference>
<proteinExistence type="predicted"/>
<keyword evidence="1" id="KW-0808">Transferase</keyword>
<dbReference type="InterPro" id="IPR016181">
    <property type="entry name" value="Acyl_CoA_acyltransferase"/>
</dbReference>
<sequence length="189" mass="21752">MLKRKLGKNKIFSYLCIKLLLFMNELMYRNAVPGDLPKIVEIYNSTIASRMVTADREPVSVESRVQWFHEHNTETRPLWIVEDAENNMLGWVSFSSFYGRPAYSGTVEVSIYMDENCRGKGYGKQILRYCIDKAGKFGVKTLLGFIFLHNEPSLKLFRHFGFEDWGVFPDVAVLDGVERTLVILGKRIG</sequence>
<dbReference type="Proteomes" id="UP001225072">
    <property type="component" value="Unassembled WGS sequence"/>
</dbReference>
<reference evidence="4 5" key="1">
    <citation type="submission" date="2023-07" db="EMBL/GenBank/DDBJ databases">
        <title>Functional and genomic diversity of the sorghum phyllosphere microbiome.</title>
        <authorList>
            <person name="Shade A."/>
        </authorList>
    </citation>
    <scope>NUCLEOTIDE SEQUENCE [LARGE SCALE GENOMIC DNA]</scope>
    <source>
        <strain evidence="4 5">SORGH_AS_1064</strain>
    </source>
</reference>
<accession>A0ABU0TG42</accession>
<dbReference type="EMBL" id="JAUTAL010000001">
    <property type="protein sequence ID" value="MDQ1096029.1"/>
    <property type="molecule type" value="Genomic_DNA"/>
</dbReference>
<evidence type="ECO:0000313" key="4">
    <source>
        <dbReference type="EMBL" id="MDQ1096029.1"/>
    </source>
</evidence>
<dbReference type="PROSITE" id="PS51186">
    <property type="entry name" value="GNAT"/>
    <property type="match status" value="1"/>
</dbReference>
<dbReference type="Pfam" id="PF00583">
    <property type="entry name" value="Acetyltransf_1"/>
    <property type="match status" value="1"/>
</dbReference>
<evidence type="ECO:0000256" key="2">
    <source>
        <dbReference type="ARBA" id="ARBA00023315"/>
    </source>
</evidence>
<dbReference type="SUPFAM" id="SSF55729">
    <property type="entry name" value="Acyl-CoA N-acyltransferases (Nat)"/>
    <property type="match status" value="1"/>
</dbReference>